<dbReference type="AlphaFoldDB" id="A0A917CYP9"/>
<accession>A0A917CYP9</accession>
<reference evidence="8" key="2">
    <citation type="submission" date="2020-09" db="EMBL/GenBank/DDBJ databases">
        <authorList>
            <person name="Sun Q."/>
            <person name="Zhou Y."/>
        </authorList>
    </citation>
    <scope>NUCLEOTIDE SEQUENCE</scope>
    <source>
        <strain evidence="8">CGMCC 1.12987</strain>
    </source>
</reference>
<feature type="transmembrane region" description="Helical" evidence="6">
    <location>
        <begin position="267"/>
        <end position="290"/>
    </location>
</feature>
<dbReference type="RefSeq" id="WP_188531148.1">
    <property type="nucleotide sequence ID" value="NZ_BMGR01000006.1"/>
</dbReference>
<dbReference type="Pfam" id="PF00482">
    <property type="entry name" value="T2SSF"/>
    <property type="match status" value="1"/>
</dbReference>
<dbReference type="InterPro" id="IPR018076">
    <property type="entry name" value="T2SS_GspF_dom"/>
</dbReference>
<name>A0A917CYP9_9BACL</name>
<sequence>MAGAAAFALLLLWMGEAGWLILKSKQKTGSRVPPKGTAKAALLGDPFLRAFERLKLWSRSQTFMTAVHRNLVILNGTAHTVDDSKHYVAETIGIGYLSLCGGLLLSWAAKEPAFSVMGLLLAVLLPTARIRDIHRKVARRKQDMLLALPELLSKLMLLVGAGETVVRALMRCLESHNRPENGTNPLYVELERMCNELHNGTAFPIALESFSKRCSVQEVSIFTTTVLLNYRRGGERFTLSLRELSYTLWEKRKAVARSRGEEASSKLVFPLVIIFLVLMVLVASPAVLLLG</sequence>
<dbReference type="Proteomes" id="UP000644756">
    <property type="component" value="Unassembled WGS sequence"/>
</dbReference>
<comment type="subcellular location">
    <subcellularLocation>
        <location evidence="1">Cell membrane</location>
        <topology evidence="1">Multi-pass membrane protein</topology>
    </subcellularLocation>
</comment>
<evidence type="ECO:0000256" key="6">
    <source>
        <dbReference type="SAM" id="Phobius"/>
    </source>
</evidence>
<evidence type="ECO:0000256" key="5">
    <source>
        <dbReference type="ARBA" id="ARBA00023136"/>
    </source>
</evidence>
<protein>
    <recommendedName>
        <fullName evidence="7">Type II secretion system protein GspF domain-containing protein</fullName>
    </recommendedName>
</protein>
<keyword evidence="9" id="KW-1185">Reference proteome</keyword>
<keyword evidence="3 6" id="KW-0812">Transmembrane</keyword>
<evidence type="ECO:0000256" key="3">
    <source>
        <dbReference type="ARBA" id="ARBA00022692"/>
    </source>
</evidence>
<reference evidence="8" key="1">
    <citation type="journal article" date="2014" name="Int. J. Syst. Evol. Microbiol.">
        <title>Complete genome sequence of Corynebacterium casei LMG S-19264T (=DSM 44701T), isolated from a smear-ripened cheese.</title>
        <authorList>
            <consortium name="US DOE Joint Genome Institute (JGI-PGF)"/>
            <person name="Walter F."/>
            <person name="Albersmeier A."/>
            <person name="Kalinowski J."/>
            <person name="Ruckert C."/>
        </authorList>
    </citation>
    <scope>NUCLEOTIDE SEQUENCE</scope>
    <source>
        <strain evidence="8">CGMCC 1.12987</strain>
    </source>
</reference>
<feature type="domain" description="Type II secretion system protein GspF" evidence="7">
    <location>
        <begin position="152"/>
        <end position="285"/>
    </location>
</feature>
<evidence type="ECO:0000313" key="8">
    <source>
        <dbReference type="EMBL" id="GGG04852.1"/>
    </source>
</evidence>
<dbReference type="PANTHER" id="PTHR35007">
    <property type="entry name" value="INTEGRAL MEMBRANE PROTEIN-RELATED"/>
    <property type="match status" value="1"/>
</dbReference>
<dbReference type="GO" id="GO:0005886">
    <property type="term" value="C:plasma membrane"/>
    <property type="evidence" value="ECO:0007669"/>
    <property type="project" value="UniProtKB-SubCell"/>
</dbReference>
<gene>
    <name evidence="8" type="ORF">GCM10010916_22450</name>
</gene>
<dbReference type="EMBL" id="BMGR01000006">
    <property type="protein sequence ID" value="GGG04852.1"/>
    <property type="molecule type" value="Genomic_DNA"/>
</dbReference>
<comment type="caution">
    <text evidence="8">The sequence shown here is derived from an EMBL/GenBank/DDBJ whole genome shotgun (WGS) entry which is preliminary data.</text>
</comment>
<dbReference type="PANTHER" id="PTHR35007:SF2">
    <property type="entry name" value="PILUS ASSEMBLE PROTEIN"/>
    <property type="match status" value="1"/>
</dbReference>
<organism evidence="8 9">
    <name type="scientific">Paenibacillus abyssi</name>
    <dbReference type="NCBI Taxonomy" id="1340531"/>
    <lineage>
        <taxon>Bacteria</taxon>
        <taxon>Bacillati</taxon>
        <taxon>Bacillota</taxon>
        <taxon>Bacilli</taxon>
        <taxon>Bacillales</taxon>
        <taxon>Paenibacillaceae</taxon>
        <taxon>Paenibacillus</taxon>
    </lineage>
</organism>
<proteinExistence type="predicted"/>
<keyword evidence="5 6" id="KW-0472">Membrane</keyword>
<evidence type="ECO:0000313" key="9">
    <source>
        <dbReference type="Proteomes" id="UP000644756"/>
    </source>
</evidence>
<keyword evidence="4 6" id="KW-1133">Transmembrane helix</keyword>
<evidence type="ECO:0000256" key="4">
    <source>
        <dbReference type="ARBA" id="ARBA00022989"/>
    </source>
</evidence>
<keyword evidence="2" id="KW-1003">Cell membrane</keyword>
<evidence type="ECO:0000256" key="1">
    <source>
        <dbReference type="ARBA" id="ARBA00004651"/>
    </source>
</evidence>
<evidence type="ECO:0000256" key="2">
    <source>
        <dbReference type="ARBA" id="ARBA00022475"/>
    </source>
</evidence>
<evidence type="ECO:0000259" key="7">
    <source>
        <dbReference type="Pfam" id="PF00482"/>
    </source>
</evidence>
<feature type="transmembrane region" description="Helical" evidence="6">
    <location>
        <begin position="113"/>
        <end position="130"/>
    </location>
</feature>